<accession>A0ABU8M8K9</accession>
<comment type="caution">
    <text evidence="2">The sequence shown here is derived from an EMBL/GenBank/DDBJ whole genome shotgun (WGS) entry which is preliminary data.</text>
</comment>
<dbReference type="Pfam" id="PF12079">
    <property type="entry name" value="DUF3558"/>
    <property type="match status" value="1"/>
</dbReference>
<dbReference type="Proteomes" id="UP001369736">
    <property type="component" value="Unassembled WGS sequence"/>
</dbReference>
<dbReference type="RefSeq" id="WP_337704147.1">
    <property type="nucleotide sequence ID" value="NZ_JBBEGM010000006.1"/>
</dbReference>
<evidence type="ECO:0000313" key="3">
    <source>
        <dbReference type="Proteomes" id="UP001369736"/>
    </source>
</evidence>
<feature type="signal peptide" evidence="1">
    <location>
        <begin position="1"/>
        <end position="18"/>
    </location>
</feature>
<gene>
    <name evidence="2" type="ORF">WCD58_16520</name>
</gene>
<evidence type="ECO:0000256" key="1">
    <source>
        <dbReference type="SAM" id="SignalP"/>
    </source>
</evidence>
<organism evidence="2 3">
    <name type="scientific">Actinomycetospora flava</name>
    <dbReference type="NCBI Taxonomy" id="3129232"/>
    <lineage>
        <taxon>Bacteria</taxon>
        <taxon>Bacillati</taxon>
        <taxon>Actinomycetota</taxon>
        <taxon>Actinomycetes</taxon>
        <taxon>Pseudonocardiales</taxon>
        <taxon>Pseudonocardiaceae</taxon>
        <taxon>Actinomycetospora</taxon>
    </lineage>
</organism>
<feature type="chain" id="PRO_5046473636" evidence="1">
    <location>
        <begin position="19"/>
        <end position="185"/>
    </location>
</feature>
<protein>
    <submittedName>
        <fullName evidence="2">DUF3558 domain-containing protein</fullName>
    </submittedName>
</protein>
<keyword evidence="3" id="KW-1185">Reference proteome</keyword>
<reference evidence="2 3" key="1">
    <citation type="submission" date="2024-03" db="EMBL/GenBank/DDBJ databases">
        <title>Actinomycetospora sp. OC33-EN07, a novel actinomycete isolated from wild orchid (Aerides multiflora).</title>
        <authorList>
            <person name="Suriyachadkun C."/>
        </authorList>
    </citation>
    <scope>NUCLEOTIDE SEQUENCE [LARGE SCALE GENOMIC DNA]</scope>
    <source>
        <strain evidence="2 3">OC33-EN07</strain>
    </source>
</reference>
<proteinExistence type="predicted"/>
<name>A0ABU8M8K9_9PSEU</name>
<evidence type="ECO:0000313" key="2">
    <source>
        <dbReference type="EMBL" id="MEJ2862778.1"/>
    </source>
</evidence>
<dbReference type="InterPro" id="IPR024520">
    <property type="entry name" value="DUF3558"/>
</dbReference>
<keyword evidence="1" id="KW-0732">Signal</keyword>
<dbReference type="EMBL" id="JBBEGM010000006">
    <property type="protein sequence ID" value="MEJ2862778.1"/>
    <property type="molecule type" value="Genomic_DNA"/>
</dbReference>
<sequence>MIRPAVYLAILFCLGACATSQPPAEPPPDVRFGAPVAVAPRDVRSYGADPCAGPLTASDWESLGLTRSGSVKTLMTGERLCDRGGPNRERDVSFIVIPARDVLVDTYRTRQFALFRPTTVGGLPATVEQSSEDSISCTITVGTAQDQGFVVDQNEYGQGQPDDPCGRAQQVAERIVAALPPLPGK</sequence>